<dbReference type="Proteomes" id="UP001344906">
    <property type="component" value="Unassembled WGS sequence"/>
</dbReference>
<dbReference type="InterPro" id="IPR006120">
    <property type="entry name" value="Resolvase_HTH_dom"/>
</dbReference>
<dbReference type="Pfam" id="PF25000">
    <property type="entry name" value="DUF7779"/>
    <property type="match status" value="1"/>
</dbReference>
<sequence length="628" mass="70599">MLEAHPTCQTPSVQSLALTGLSGIGKTQIAIEYAYRVCGQGQSPHVLWINAANEGTILTSFVTIAHLLSMDLTPYERKPDALVADVLCCVEQKCEPWLMIIDNADNLELIQAYLPHSGNGRLLLTTQVTAVGMLALPIEVDCMEVEDGIRFLLHRARRLDTASPDEVAAARQIVLTLGQFPLALDQAGAYIEETGCSIATYLRLYQDHHQTLLARRGNAFTNHPNPVATTWSFSFQCLEQRNPAAAQLLRLSAFLSPHPLPEEFIRQGAAYWPSALQQAIMDPLAYNQLFQDLLAFSLVKRLSSNRLISVHHLVQVMQIDQMGAAERYEWAKQIIRAMHTLFPRDSTDMVTRSHCLRYLGQVEAYTILMQQQHLEAAEILAWASSHLAAHELYHIAEPLMRKAFSIREQRAGLLHPDTIQSLSDLAFLYTQQGKERDVRMLYEHLVRAWKGTGGSPHRTIVDMHIHINALFAHTNSGLTQEHQERLTRFLTSASWHEPQAQHNVEVESDTMCIVRKLRAQGVSIREIARRVGIARNTVRKYVRTESPSTTGRSPRQSVLDPYKSQIRTWIAEDGACTRKELFIRLKAMGYTGSLSTLNAFVHYMQCVEGDTVHSLPRATSSAFLPSCK</sequence>
<evidence type="ECO:0000313" key="3">
    <source>
        <dbReference type="Proteomes" id="UP001344906"/>
    </source>
</evidence>
<dbReference type="Gene3D" id="1.10.10.60">
    <property type="entry name" value="Homeodomain-like"/>
    <property type="match status" value="1"/>
</dbReference>
<dbReference type="Gene3D" id="3.40.50.300">
    <property type="entry name" value="P-loop containing nucleotide triphosphate hydrolases"/>
    <property type="match status" value="1"/>
</dbReference>
<dbReference type="PANTHER" id="PTHR35205:SF1">
    <property type="entry name" value="ZU5 DOMAIN-CONTAINING PROTEIN"/>
    <property type="match status" value="1"/>
</dbReference>
<dbReference type="EMBL" id="BSRI01000001">
    <property type="protein sequence ID" value="GLV54292.1"/>
    <property type="molecule type" value="Genomic_DNA"/>
</dbReference>
<proteinExistence type="predicted"/>
<evidence type="ECO:0000259" key="1">
    <source>
        <dbReference type="PROSITE" id="PS50531"/>
    </source>
</evidence>
<dbReference type="InterPro" id="IPR009057">
    <property type="entry name" value="Homeodomain-like_sf"/>
</dbReference>
<organism evidence="2 3">
    <name type="scientific">Dictyobacter halimunensis</name>
    <dbReference type="NCBI Taxonomy" id="3026934"/>
    <lineage>
        <taxon>Bacteria</taxon>
        <taxon>Bacillati</taxon>
        <taxon>Chloroflexota</taxon>
        <taxon>Ktedonobacteria</taxon>
        <taxon>Ktedonobacterales</taxon>
        <taxon>Dictyobacteraceae</taxon>
        <taxon>Dictyobacter</taxon>
    </lineage>
</organism>
<gene>
    <name evidence="2" type="ORF">KDH_11400</name>
</gene>
<name>A0ABQ6FPE5_9CHLR</name>
<evidence type="ECO:0000313" key="2">
    <source>
        <dbReference type="EMBL" id="GLV54292.1"/>
    </source>
</evidence>
<dbReference type="Gene3D" id="1.25.40.10">
    <property type="entry name" value="Tetratricopeptide repeat domain"/>
    <property type="match status" value="1"/>
</dbReference>
<reference evidence="2 3" key="1">
    <citation type="submission" date="2023-02" db="EMBL/GenBank/DDBJ databases">
        <title>Dictyobacter halimunensis sp. nov., a new member of the class Ktedonobacteria from forest soil in a geothermal area.</title>
        <authorList>
            <person name="Rachmania M.K."/>
            <person name="Ningsih F."/>
            <person name="Sakai Y."/>
            <person name="Yabe S."/>
            <person name="Yokota A."/>
            <person name="Sjamsuridzal W."/>
        </authorList>
    </citation>
    <scope>NUCLEOTIDE SEQUENCE [LARGE SCALE GENOMIC DNA]</scope>
    <source>
        <strain evidence="2 3">S3.2.2.5</strain>
    </source>
</reference>
<dbReference type="Pfam" id="PF02796">
    <property type="entry name" value="HTH_7"/>
    <property type="match status" value="1"/>
</dbReference>
<dbReference type="InterPro" id="IPR027417">
    <property type="entry name" value="P-loop_NTPase"/>
</dbReference>
<feature type="domain" description="HTH IS21-type" evidence="1">
    <location>
        <begin position="509"/>
        <end position="570"/>
    </location>
</feature>
<dbReference type="SUPFAM" id="SSF52540">
    <property type="entry name" value="P-loop containing nucleoside triphosphate hydrolases"/>
    <property type="match status" value="1"/>
</dbReference>
<comment type="caution">
    <text evidence="2">The sequence shown here is derived from an EMBL/GenBank/DDBJ whole genome shotgun (WGS) entry which is preliminary data.</text>
</comment>
<dbReference type="SUPFAM" id="SSF46689">
    <property type="entry name" value="Homeodomain-like"/>
    <property type="match status" value="1"/>
</dbReference>
<dbReference type="InterPro" id="IPR011990">
    <property type="entry name" value="TPR-like_helical_dom_sf"/>
</dbReference>
<dbReference type="InterPro" id="IPR017894">
    <property type="entry name" value="HTH_IS21_transposase_type"/>
</dbReference>
<dbReference type="PROSITE" id="PS50531">
    <property type="entry name" value="HTH_IS21"/>
    <property type="match status" value="1"/>
</dbReference>
<dbReference type="InterPro" id="IPR056681">
    <property type="entry name" value="DUF7779"/>
</dbReference>
<keyword evidence="3" id="KW-1185">Reference proteome</keyword>
<accession>A0ABQ6FPE5</accession>
<dbReference type="PANTHER" id="PTHR35205">
    <property type="entry name" value="NB-ARC AND TPR DOMAIN PROTEIN"/>
    <property type="match status" value="1"/>
</dbReference>
<protein>
    <recommendedName>
        <fullName evidence="1">HTH IS21-type domain-containing protein</fullName>
    </recommendedName>
</protein>